<reference evidence="3 4" key="1">
    <citation type="submission" date="2019-12" db="EMBL/GenBank/DDBJ databases">
        <title>Comparative genomics gives insights into the taxonomy of the Azoarcus-Aromatoleum group and reveals separate origins of nif in the plant-associated Azoarcus and non-plant-associated Aromatoleum sub-groups.</title>
        <authorList>
            <person name="Lafos M."/>
            <person name="Maluk M."/>
            <person name="Batista M."/>
            <person name="Junghare M."/>
            <person name="Carmona M."/>
            <person name="Faoro H."/>
            <person name="Cruz L.M."/>
            <person name="Battistoni F."/>
            <person name="De Souza E."/>
            <person name="Pedrosa F."/>
            <person name="Chen W.-M."/>
            <person name="Poole P.S."/>
            <person name="Dixon R.A."/>
            <person name="James E.K."/>
        </authorList>
    </citation>
    <scope>NUCLEOTIDE SEQUENCE [LARGE SCALE GENOMIC DNA]</scope>
    <source>
        <strain evidence="3 4">ToN1</strain>
    </source>
</reference>
<evidence type="ECO:0000313" key="3">
    <source>
        <dbReference type="EMBL" id="NMF86940.1"/>
    </source>
</evidence>
<dbReference type="PANTHER" id="PTHR35149:SF2">
    <property type="entry name" value="DUF262 DOMAIN-CONTAINING PROTEIN"/>
    <property type="match status" value="1"/>
</dbReference>
<gene>
    <name evidence="3" type="ORF">GPA26_00450</name>
</gene>
<organism evidence="3 4">
    <name type="scientific">Aromatoleum petrolei</name>
    <dbReference type="NCBI Taxonomy" id="76116"/>
    <lineage>
        <taxon>Bacteria</taxon>
        <taxon>Pseudomonadati</taxon>
        <taxon>Pseudomonadota</taxon>
        <taxon>Betaproteobacteria</taxon>
        <taxon>Rhodocyclales</taxon>
        <taxon>Rhodocyclaceae</taxon>
        <taxon>Aromatoleum</taxon>
    </lineage>
</organism>
<comment type="caution">
    <text evidence="3">The sequence shown here is derived from an EMBL/GenBank/DDBJ whole genome shotgun (WGS) entry which is preliminary data.</text>
</comment>
<dbReference type="Pfam" id="PF03235">
    <property type="entry name" value="GmrSD_N"/>
    <property type="match status" value="1"/>
</dbReference>
<evidence type="ECO:0000259" key="1">
    <source>
        <dbReference type="Pfam" id="PF03235"/>
    </source>
</evidence>
<evidence type="ECO:0000259" key="2">
    <source>
        <dbReference type="Pfam" id="PF07510"/>
    </source>
</evidence>
<dbReference type="InterPro" id="IPR004919">
    <property type="entry name" value="GmrSD_N"/>
</dbReference>
<feature type="domain" description="GmrSD restriction endonucleases N-terminal" evidence="1">
    <location>
        <begin position="11"/>
        <end position="209"/>
    </location>
</feature>
<dbReference type="InterPro" id="IPR011089">
    <property type="entry name" value="GmrSD_C"/>
</dbReference>
<feature type="domain" description="GmrSD restriction endonucleases C-terminal" evidence="2">
    <location>
        <begin position="479"/>
        <end position="576"/>
    </location>
</feature>
<dbReference type="PANTHER" id="PTHR35149">
    <property type="entry name" value="SLL5132 PROTEIN"/>
    <property type="match status" value="1"/>
</dbReference>
<dbReference type="RefSeq" id="WP_169204429.1">
    <property type="nucleotide sequence ID" value="NZ_CP059560.1"/>
</dbReference>
<dbReference type="Proteomes" id="UP000652074">
    <property type="component" value="Unassembled WGS sequence"/>
</dbReference>
<proteinExistence type="predicted"/>
<accession>A0ABX1MKP4</accession>
<name>A0ABX1MKP4_9RHOO</name>
<evidence type="ECO:0000313" key="4">
    <source>
        <dbReference type="Proteomes" id="UP000652074"/>
    </source>
</evidence>
<dbReference type="EMBL" id="WTVR01000001">
    <property type="protein sequence ID" value="NMF86940.1"/>
    <property type="molecule type" value="Genomic_DNA"/>
</dbReference>
<dbReference type="Pfam" id="PF07510">
    <property type="entry name" value="GmrSD_C"/>
    <property type="match status" value="1"/>
</dbReference>
<sequence>MSPETIQIFFTGRTFVIPSYQRDYAWREMNVDDLFNDIEEALEGNSSHYLGTFILSQVDKNDPVHVVDGQQRLTTLTMLLDSLIDVVEDTELQNHYRNLFIQNPVDGAKFRVLGENEVFFRDLLSEKNPAPVSDGQYRLRKAYSWIRQRVAALVTNGGQQLVKNWLQCISKMEVLKFIEQDEGKAIRMFQSVNDRGVPLAKMDIVKSLLVYYSNRYLGGILDTFISEEFGKAFRSFSRIKRMGGESGYKIRQIDRDTFREDDVLRYHYLAFNAAPFGVSGGGDYWATSETVLETFLKPALKNLRSDSNKLSTFITAYTTDLTQFFASLEALVQTTRTDMASYLLWVIQDLSATLYPLLIRLHRNGWLNQCGTADQRSLMEIIELTDLRVFKLRGTNPQADIYRITRDLHQHSIDWIIQELQNFCVWGMPDAMMASRLMDEGMYRNPALQRMLLQEEAQARVVVGTSELGLAELAALNQNGLTVEHILPQDADNSFSIAGYGFNDEADYLQHNHRLGNLMLLEGSINSACKNNTVESKMAQYMRSSLSAVKAVAASCAGNQKFNKAKVNDRSQRLANAMVTRWPLKKP</sequence>
<protein>
    <submittedName>
        <fullName evidence="3">DUF262 domain-containing protein</fullName>
    </submittedName>
</protein>
<keyword evidence="4" id="KW-1185">Reference proteome</keyword>